<evidence type="ECO:0000256" key="3">
    <source>
        <dbReference type="PIRSR" id="PIRSR029775-1"/>
    </source>
</evidence>
<dbReference type="OrthoDB" id="514491at2"/>
<evidence type="ECO:0000259" key="4">
    <source>
        <dbReference type="PROSITE" id="PS51168"/>
    </source>
</evidence>
<evidence type="ECO:0000313" key="5">
    <source>
        <dbReference type="EMBL" id="OXT01552.1"/>
    </source>
</evidence>
<keyword evidence="2" id="KW-0413">Isomerase</keyword>
<dbReference type="GO" id="GO:0016835">
    <property type="term" value="F:carbon-oxygen lyase activity"/>
    <property type="evidence" value="ECO:0007669"/>
    <property type="project" value="InterPro"/>
</dbReference>
<dbReference type="GO" id="GO:0046417">
    <property type="term" value="P:chorismate metabolic process"/>
    <property type="evidence" value="ECO:0007669"/>
    <property type="project" value="InterPro"/>
</dbReference>
<name>A0A231V053_9HYPH</name>
<dbReference type="SUPFAM" id="SSF48600">
    <property type="entry name" value="Chorismate mutase II"/>
    <property type="match status" value="1"/>
</dbReference>
<feature type="binding site" evidence="3">
    <location>
        <position position="34"/>
    </location>
    <ligand>
        <name>substrate</name>
    </ligand>
</feature>
<keyword evidence="6" id="KW-1185">Reference proteome</keyword>
<organism evidence="5 6">
    <name type="scientific">Notoacmeibacter marinus</name>
    <dbReference type="NCBI Taxonomy" id="1876515"/>
    <lineage>
        <taxon>Bacteria</taxon>
        <taxon>Pseudomonadati</taxon>
        <taxon>Pseudomonadota</taxon>
        <taxon>Alphaproteobacteria</taxon>
        <taxon>Hyphomicrobiales</taxon>
        <taxon>Notoacmeibacteraceae</taxon>
        <taxon>Notoacmeibacter</taxon>
    </lineage>
</organism>
<dbReference type="InterPro" id="IPR051331">
    <property type="entry name" value="Chorismate_mutase-related"/>
</dbReference>
<gene>
    <name evidence="5" type="ORF">B7H23_00810</name>
</gene>
<feature type="binding site" evidence="3">
    <location>
        <position position="94"/>
    </location>
    <ligand>
        <name>substrate</name>
    </ligand>
</feature>
<feature type="domain" description="Chorismate mutase" evidence="4">
    <location>
        <begin position="7"/>
        <end position="98"/>
    </location>
</feature>
<feature type="binding site" evidence="3">
    <location>
        <position position="17"/>
    </location>
    <ligand>
        <name>substrate</name>
    </ligand>
</feature>
<dbReference type="InterPro" id="IPR002701">
    <property type="entry name" value="CM_II_prokaryot"/>
</dbReference>
<dbReference type="InterPro" id="IPR008241">
    <property type="entry name" value="Isochorismate_pyruvate-lyase"/>
</dbReference>
<dbReference type="InterPro" id="IPR036979">
    <property type="entry name" value="CM_dom_sf"/>
</dbReference>
<accession>A0A231V053</accession>
<evidence type="ECO:0000256" key="2">
    <source>
        <dbReference type="ARBA" id="ARBA00023235"/>
    </source>
</evidence>
<dbReference type="NCBIfam" id="TIGR01803">
    <property type="entry name" value="CM-like"/>
    <property type="match status" value="1"/>
</dbReference>
<protein>
    <recommendedName>
        <fullName evidence="1">chorismate mutase</fullName>
        <ecNumber evidence="1">5.4.99.5</ecNumber>
    </recommendedName>
</protein>
<dbReference type="Gene3D" id="1.20.59.10">
    <property type="entry name" value="Chorismate mutase"/>
    <property type="match status" value="1"/>
</dbReference>
<dbReference type="EC" id="5.4.99.5" evidence="1"/>
<dbReference type="PIRSF" id="PIRSF029775">
    <property type="entry name" value="Isochor_pyr_lyas"/>
    <property type="match status" value="1"/>
</dbReference>
<reference evidence="6" key="1">
    <citation type="journal article" date="2017" name="Int. J. Syst. Evol. Microbiol.">
        <title>Notoacmeibacter marinus gen. nov., sp. nov., isolated from the gut of a limpet and proposal of Notoacmeibacteraceae fam. nov. in the order Rhizobiales of the class Alphaproteobacteria.</title>
        <authorList>
            <person name="Huang Z."/>
            <person name="Guo F."/>
            <person name="Lai Q."/>
        </authorList>
    </citation>
    <scope>NUCLEOTIDE SEQUENCE [LARGE SCALE GENOMIC DNA]</scope>
    <source>
        <strain evidence="6">XMTR2A4</strain>
    </source>
</reference>
<dbReference type="Pfam" id="PF01817">
    <property type="entry name" value="CM_2"/>
    <property type="match status" value="1"/>
</dbReference>
<dbReference type="GO" id="GO:0004106">
    <property type="term" value="F:chorismate mutase activity"/>
    <property type="evidence" value="ECO:0007669"/>
    <property type="project" value="UniProtKB-EC"/>
</dbReference>
<dbReference type="PROSITE" id="PS51168">
    <property type="entry name" value="CHORISMATE_MUT_2"/>
    <property type="match status" value="1"/>
</dbReference>
<evidence type="ECO:0000313" key="6">
    <source>
        <dbReference type="Proteomes" id="UP000215405"/>
    </source>
</evidence>
<feature type="binding site" evidence="3">
    <location>
        <position position="45"/>
    </location>
    <ligand>
        <name>substrate</name>
    </ligand>
</feature>
<dbReference type="Proteomes" id="UP000215405">
    <property type="component" value="Unassembled WGS sequence"/>
</dbReference>
<dbReference type="EMBL" id="NBYO01000001">
    <property type="protein sequence ID" value="OXT01552.1"/>
    <property type="molecule type" value="Genomic_DNA"/>
</dbReference>
<dbReference type="GO" id="GO:0009697">
    <property type="term" value="P:salicylic acid biosynthetic process"/>
    <property type="evidence" value="ECO:0007669"/>
    <property type="project" value="InterPro"/>
</dbReference>
<proteinExistence type="predicted"/>
<dbReference type="PANTHER" id="PTHR38041">
    <property type="entry name" value="CHORISMATE MUTASE"/>
    <property type="match status" value="1"/>
</dbReference>
<dbReference type="InterPro" id="IPR036263">
    <property type="entry name" value="Chorismate_II_sf"/>
</dbReference>
<dbReference type="PANTHER" id="PTHR38041:SF1">
    <property type="entry name" value="CHORISMATE MUTASE"/>
    <property type="match status" value="1"/>
</dbReference>
<dbReference type="RefSeq" id="WP_094075521.1">
    <property type="nucleotide sequence ID" value="NZ_KZ851842.1"/>
</dbReference>
<dbReference type="AlphaFoldDB" id="A0A231V053"/>
<evidence type="ECO:0000256" key="1">
    <source>
        <dbReference type="ARBA" id="ARBA00012404"/>
    </source>
</evidence>
<dbReference type="SMART" id="SM00830">
    <property type="entry name" value="CM_2"/>
    <property type="match status" value="1"/>
</dbReference>
<comment type="caution">
    <text evidence="5">The sequence shown here is derived from an EMBL/GenBank/DDBJ whole genome shotgun (WGS) entry which is preliminary data.</text>
</comment>
<sequence length="100" mass="11490">MTDRRSAQQCRTMRELRQQIDAIDADLMELLALRSTYIDRAIELKQVEKLPARVPTRVAEVLSNARRAANDRGFDPELAETIWHEIVEWSIARESKVIGG</sequence>